<dbReference type="EMBL" id="JAAVJR010000717">
    <property type="protein sequence ID" value="NJW55008.1"/>
    <property type="molecule type" value="Genomic_DNA"/>
</dbReference>
<proteinExistence type="predicted"/>
<dbReference type="PANTHER" id="PTHR43685:SF2">
    <property type="entry name" value="GLYCOSYLTRANSFERASE 2-LIKE DOMAIN-CONTAINING PROTEIN"/>
    <property type="match status" value="1"/>
</dbReference>
<dbReference type="InterPro" id="IPR029044">
    <property type="entry name" value="Nucleotide-diphossugar_trans"/>
</dbReference>
<feature type="non-terminal residue" evidence="2">
    <location>
        <position position="143"/>
    </location>
</feature>
<dbReference type="InterPro" id="IPR050834">
    <property type="entry name" value="Glycosyltransf_2"/>
</dbReference>
<dbReference type="PANTHER" id="PTHR43685">
    <property type="entry name" value="GLYCOSYLTRANSFERASE"/>
    <property type="match status" value="1"/>
</dbReference>
<evidence type="ECO:0000313" key="3">
    <source>
        <dbReference type="Proteomes" id="UP000703674"/>
    </source>
</evidence>
<keyword evidence="3" id="KW-1185">Reference proteome</keyword>
<protein>
    <submittedName>
        <fullName evidence="2">Glycosyltransferase family 2 protein</fullName>
    </submittedName>
</protein>
<dbReference type="CDD" id="cd00761">
    <property type="entry name" value="Glyco_tranf_GTA_type"/>
    <property type="match status" value="1"/>
</dbReference>
<evidence type="ECO:0000313" key="2">
    <source>
        <dbReference type="EMBL" id="NJW55008.1"/>
    </source>
</evidence>
<dbReference type="SUPFAM" id="SSF53448">
    <property type="entry name" value="Nucleotide-diphospho-sugar transferases"/>
    <property type="match status" value="1"/>
</dbReference>
<name>A0ABX1D3G2_9FLAO</name>
<dbReference type="Proteomes" id="UP000703674">
    <property type="component" value="Unassembled WGS sequence"/>
</dbReference>
<accession>A0ABX1D3G2</accession>
<feature type="domain" description="Glycosyltransferase 2-like" evidence="1">
    <location>
        <begin position="13"/>
        <end position="138"/>
    </location>
</feature>
<organism evidence="2 3">
    <name type="scientific">Salinimicrobium oceani</name>
    <dbReference type="NCBI Taxonomy" id="2722702"/>
    <lineage>
        <taxon>Bacteria</taxon>
        <taxon>Pseudomonadati</taxon>
        <taxon>Bacteroidota</taxon>
        <taxon>Flavobacteriia</taxon>
        <taxon>Flavobacteriales</taxon>
        <taxon>Flavobacteriaceae</taxon>
        <taxon>Salinimicrobium</taxon>
    </lineage>
</organism>
<dbReference type="Pfam" id="PF00535">
    <property type="entry name" value="Glycos_transf_2"/>
    <property type="match status" value="1"/>
</dbReference>
<dbReference type="Gene3D" id="3.90.550.10">
    <property type="entry name" value="Spore Coat Polysaccharide Biosynthesis Protein SpsA, Chain A"/>
    <property type="match status" value="1"/>
</dbReference>
<sequence length="143" mass="16605">SNRYSAIGNDIDVIIPSKGRREYLLQVLEDLKRQTHLPRKVIVVEQNQDPKSVTDLPELNAAELPFKILHHFIHQTGACNARNIALKEVSADWIFFADDDNKMEKDLLENSLKEIKRLGADMLTFNYRQKNEKLTFDKVKQWG</sequence>
<reference evidence="2 3" key="1">
    <citation type="submission" date="2020-03" db="EMBL/GenBank/DDBJ databases">
        <title>Salinimicrobium sp. nov, isolated from SCS.</title>
        <authorList>
            <person name="Cao W.R."/>
        </authorList>
    </citation>
    <scope>NUCLEOTIDE SEQUENCE [LARGE SCALE GENOMIC DNA]</scope>
    <source>
        <strain evidence="3">J15B91</strain>
    </source>
</reference>
<gene>
    <name evidence="2" type="ORF">HC175_19030</name>
</gene>
<comment type="caution">
    <text evidence="2">The sequence shown here is derived from an EMBL/GenBank/DDBJ whole genome shotgun (WGS) entry which is preliminary data.</text>
</comment>
<evidence type="ECO:0000259" key="1">
    <source>
        <dbReference type="Pfam" id="PF00535"/>
    </source>
</evidence>
<dbReference type="InterPro" id="IPR001173">
    <property type="entry name" value="Glyco_trans_2-like"/>
</dbReference>
<feature type="non-terminal residue" evidence="2">
    <location>
        <position position="1"/>
    </location>
</feature>